<keyword evidence="1" id="KW-0805">Transcription regulation</keyword>
<dbReference type="Pfam" id="PF00356">
    <property type="entry name" value="LacI"/>
    <property type="match status" value="1"/>
</dbReference>
<keyword evidence="6" id="KW-1185">Reference proteome</keyword>
<dbReference type="STRING" id="1307763.L21SP4_02465"/>
<dbReference type="InterPro" id="IPR028082">
    <property type="entry name" value="Peripla_BP_I"/>
</dbReference>
<dbReference type="OrthoDB" id="9788209at2"/>
<gene>
    <name evidence="5" type="primary">ccpA_2</name>
    <name evidence="5" type="ORF">L21SP4_02465</name>
</gene>
<proteinExistence type="predicted"/>
<dbReference type="PANTHER" id="PTHR30146:SF109">
    <property type="entry name" value="HTH-TYPE TRANSCRIPTIONAL REGULATOR GALS"/>
    <property type="match status" value="1"/>
</dbReference>
<reference evidence="6" key="1">
    <citation type="submission" date="2015-02" db="EMBL/GenBank/DDBJ databases">
        <title>Description and complete genome sequence of the first cultured representative of the subdivision 5 of the Verrucomicrobia phylum.</title>
        <authorList>
            <person name="Spring S."/>
            <person name="Bunk B."/>
            <person name="Sproer C."/>
            <person name="Klenk H.-P."/>
        </authorList>
    </citation>
    <scope>NUCLEOTIDE SEQUENCE [LARGE SCALE GENOMIC DNA]</scope>
    <source>
        <strain evidence="6">L21-Fru-AB</strain>
    </source>
</reference>
<dbReference type="RefSeq" id="WP_052882890.1">
    <property type="nucleotide sequence ID" value="NZ_CP010904.1"/>
</dbReference>
<dbReference type="EMBL" id="CP010904">
    <property type="protein sequence ID" value="AKJ65689.1"/>
    <property type="molecule type" value="Genomic_DNA"/>
</dbReference>
<feature type="domain" description="HTH lacI-type" evidence="4">
    <location>
        <begin position="4"/>
        <end position="58"/>
    </location>
</feature>
<dbReference type="InterPro" id="IPR000843">
    <property type="entry name" value="HTH_LacI"/>
</dbReference>
<keyword evidence="2" id="KW-0238">DNA-binding</keyword>
<evidence type="ECO:0000313" key="5">
    <source>
        <dbReference type="EMBL" id="AKJ65689.1"/>
    </source>
</evidence>
<dbReference type="SMART" id="SM00354">
    <property type="entry name" value="HTH_LACI"/>
    <property type="match status" value="1"/>
</dbReference>
<dbReference type="SUPFAM" id="SSF53822">
    <property type="entry name" value="Periplasmic binding protein-like I"/>
    <property type="match status" value="1"/>
</dbReference>
<dbReference type="GO" id="GO:0000976">
    <property type="term" value="F:transcription cis-regulatory region binding"/>
    <property type="evidence" value="ECO:0007669"/>
    <property type="project" value="TreeGrafter"/>
</dbReference>
<dbReference type="GO" id="GO:0003700">
    <property type="term" value="F:DNA-binding transcription factor activity"/>
    <property type="evidence" value="ECO:0007669"/>
    <property type="project" value="TreeGrafter"/>
</dbReference>
<dbReference type="Proteomes" id="UP000035268">
    <property type="component" value="Chromosome"/>
</dbReference>
<organism evidence="5 6">
    <name type="scientific">Kiritimatiella glycovorans</name>
    <dbReference type="NCBI Taxonomy" id="1307763"/>
    <lineage>
        <taxon>Bacteria</taxon>
        <taxon>Pseudomonadati</taxon>
        <taxon>Kiritimatiellota</taxon>
        <taxon>Kiritimatiellia</taxon>
        <taxon>Kiritimatiellales</taxon>
        <taxon>Kiritimatiellaceae</taxon>
        <taxon>Kiritimatiella</taxon>
    </lineage>
</organism>
<dbReference type="Gene3D" id="1.10.260.40">
    <property type="entry name" value="lambda repressor-like DNA-binding domains"/>
    <property type="match status" value="1"/>
</dbReference>
<protein>
    <submittedName>
        <fullName evidence="5">LacI family transcriptional regulator</fullName>
    </submittedName>
</protein>
<evidence type="ECO:0000256" key="2">
    <source>
        <dbReference type="ARBA" id="ARBA00023125"/>
    </source>
</evidence>
<name>A0A0G3ENG8_9BACT</name>
<dbReference type="PROSITE" id="PS50932">
    <property type="entry name" value="HTH_LACI_2"/>
    <property type="match status" value="1"/>
</dbReference>
<dbReference type="InterPro" id="IPR010982">
    <property type="entry name" value="Lambda_DNA-bd_dom_sf"/>
</dbReference>
<dbReference type="Gene3D" id="3.40.50.2300">
    <property type="match status" value="2"/>
</dbReference>
<sequence length="320" mass="35592">MAKITLYDVALECDVNASTVSRALRNDPRLRPDTCRRIQEVAARMQYQPNLAARFLVQGRAEILWFIVPSLGVMVDWKAAEFASRRAAMHGYDLSIAVHHKDQETFDRTAARMSQGLSAGAIVNPRHIHDLSALAPLKKREFPLIFLDVPPEDVQGVTVTSANEEAARELVRHCVEAGASRFVLLFRTEDNPVEKMRLKGASEELSARGLGWIGGSGGEENVDLRGEPLAILGSSQYDVREYTRPRAPVLRESETLVGCFDEWQGEPYPARRVIVAEQDYRTIADTAVDELFNMIGGQKNGGSHQVRIPMARYHSCASCC</sequence>
<evidence type="ECO:0000313" key="6">
    <source>
        <dbReference type="Proteomes" id="UP000035268"/>
    </source>
</evidence>
<keyword evidence="3" id="KW-0804">Transcription</keyword>
<evidence type="ECO:0000256" key="3">
    <source>
        <dbReference type="ARBA" id="ARBA00023163"/>
    </source>
</evidence>
<dbReference type="CDD" id="cd01392">
    <property type="entry name" value="HTH_LacI"/>
    <property type="match status" value="1"/>
</dbReference>
<dbReference type="SUPFAM" id="SSF47413">
    <property type="entry name" value="lambda repressor-like DNA-binding domains"/>
    <property type="match status" value="1"/>
</dbReference>
<evidence type="ECO:0000259" key="4">
    <source>
        <dbReference type="PROSITE" id="PS50932"/>
    </source>
</evidence>
<evidence type="ECO:0000256" key="1">
    <source>
        <dbReference type="ARBA" id="ARBA00023015"/>
    </source>
</evidence>
<dbReference type="PANTHER" id="PTHR30146">
    <property type="entry name" value="LACI-RELATED TRANSCRIPTIONAL REPRESSOR"/>
    <property type="match status" value="1"/>
</dbReference>
<dbReference type="AlphaFoldDB" id="A0A0G3ENG8"/>
<accession>A0A0G3ENG8</accession>
<reference evidence="5 6" key="2">
    <citation type="journal article" date="2016" name="ISME J.">
        <title>Characterization of the first cultured representative of Verrucomicrobia subdivision 5 indicates the proposal of a novel phylum.</title>
        <authorList>
            <person name="Spring S."/>
            <person name="Bunk B."/>
            <person name="Sproer C."/>
            <person name="Schumann P."/>
            <person name="Rohde M."/>
            <person name="Tindall B.J."/>
            <person name="Klenk H.P."/>
        </authorList>
    </citation>
    <scope>NUCLEOTIDE SEQUENCE [LARGE SCALE GENOMIC DNA]</scope>
    <source>
        <strain evidence="5 6">L21-Fru-AB</strain>
    </source>
</reference>
<dbReference type="KEGG" id="vbl:L21SP4_02465"/>